<feature type="region of interest" description="Disordered" evidence="3">
    <location>
        <begin position="524"/>
        <end position="555"/>
    </location>
</feature>
<evidence type="ECO:0000256" key="4">
    <source>
        <dbReference type="SAM" id="Phobius"/>
    </source>
</evidence>
<reference evidence="5 6" key="1">
    <citation type="submission" date="2023-04" db="EMBL/GenBank/DDBJ databases">
        <title>A. sendaiensis sub sp. chiapanensis a novel subspecie with specific adaptation in bacterial cell wall isolated from an active volcano.</title>
        <authorList>
            <person name="Alvarez Gutierrez P.E."/>
            <person name="Ortiz Cortes L.Y."/>
        </authorList>
    </citation>
    <scope>NUCLEOTIDE SEQUENCE [LARGE SCALE GENOMIC DNA]</scope>
    <source>
        <strain evidence="5 6">PA2</strain>
    </source>
</reference>
<feature type="transmembrane region" description="Helical" evidence="4">
    <location>
        <begin position="314"/>
        <end position="336"/>
    </location>
</feature>
<gene>
    <name evidence="5" type="ORF">QID03_03800</name>
</gene>
<dbReference type="Pfam" id="PF03323">
    <property type="entry name" value="GerA"/>
    <property type="match status" value="1"/>
</dbReference>
<feature type="transmembrane region" description="Helical" evidence="4">
    <location>
        <begin position="395"/>
        <end position="424"/>
    </location>
</feature>
<dbReference type="Proteomes" id="UP001529245">
    <property type="component" value="Unassembled WGS sequence"/>
</dbReference>
<evidence type="ECO:0000256" key="3">
    <source>
        <dbReference type="SAM" id="MobiDB-lite"/>
    </source>
</evidence>
<evidence type="ECO:0000313" key="6">
    <source>
        <dbReference type="Proteomes" id="UP001529245"/>
    </source>
</evidence>
<dbReference type="PANTHER" id="PTHR22550:SF5">
    <property type="entry name" value="LEUCINE ZIPPER PROTEIN 4"/>
    <property type="match status" value="1"/>
</dbReference>
<name>A0ABT6XW33_ALISE</name>
<keyword evidence="2 4" id="KW-0472">Membrane</keyword>
<organism evidence="5 6">
    <name type="scientific">Alicyclobacillus sendaiensis PA2</name>
    <dbReference type="NCBI Taxonomy" id="3029425"/>
    <lineage>
        <taxon>Bacteria</taxon>
        <taxon>Bacillati</taxon>
        <taxon>Bacillota</taxon>
        <taxon>Bacilli</taxon>
        <taxon>Bacillales</taxon>
        <taxon>Alicyclobacillaceae</taxon>
        <taxon>Alicyclobacillus</taxon>
    </lineage>
</organism>
<keyword evidence="6" id="KW-1185">Reference proteome</keyword>
<evidence type="ECO:0000256" key="1">
    <source>
        <dbReference type="ARBA" id="ARBA00005278"/>
    </source>
</evidence>
<sequence>MHWFKSFTERLGFTNPVRGRYRPRIPNQRDMPTYTGHLEDALKYFRSTVGQSDDFVVRIFEIGKVTGALHFYTSICDKRAVEDTLRAIHRHRFPRRPPRPLPQYLVERVLTGSEAMFMASTFELKQAIAAGKLVMLLDGHPPAIVISAKAVEHRAPDQPILETSTRGSQVAFVENIDINLGMIRQYMSTDTLVIKRWSIGVRSHRVVAMVYVRDIANPILVETVSRRLEAIHTDIINGSAAVEQRIVDHPWSLFSLVRMTSRVDGTCMELNQGKVAIVVDGDPTVLLAPATFQDFFQTVEDYMHTWWEATFMRLLRVVAFVLAVWLPALYIAFVDYSPDLLPKTMALQIAQSRQGVPFPAVMEVVIMQLVVEILREATLRMPRQMGQAISIVGGLVVGEATVQAGIVSNVLLIVVALSAVAVFVTPSYEFTVMTRLGGWVMIVAATLLGFYGVVLATIWTLFEICNLYSFGIPYVDPLGGDHVKDTFLDGLVRLPITVLDRRPEHLHPVDTTGDTDLMVPMPNPHLEKWEPGGNRPQADMRRQKENWRKRKRLDL</sequence>
<dbReference type="EMBL" id="JASGCB010000004">
    <property type="protein sequence ID" value="MDI9259301.1"/>
    <property type="molecule type" value="Genomic_DNA"/>
</dbReference>
<dbReference type="RefSeq" id="WP_283202868.1">
    <property type="nucleotide sequence ID" value="NZ_JASGCB010000004.1"/>
</dbReference>
<evidence type="ECO:0000256" key="2">
    <source>
        <dbReference type="ARBA" id="ARBA00023136"/>
    </source>
</evidence>
<proteinExistence type="inferred from homology"/>
<evidence type="ECO:0000313" key="5">
    <source>
        <dbReference type="EMBL" id="MDI9259301.1"/>
    </source>
</evidence>
<dbReference type="InterPro" id="IPR050768">
    <property type="entry name" value="UPF0353/GerABKA_families"/>
</dbReference>
<protein>
    <submittedName>
        <fullName evidence="5">Spore germination protein</fullName>
    </submittedName>
</protein>
<dbReference type="InterPro" id="IPR004995">
    <property type="entry name" value="Spore_Ger"/>
</dbReference>
<dbReference type="PIRSF" id="PIRSF005690">
    <property type="entry name" value="GerBA"/>
    <property type="match status" value="1"/>
</dbReference>
<keyword evidence="4" id="KW-1133">Transmembrane helix</keyword>
<accession>A0ABT6XW33</accession>
<comment type="caution">
    <text evidence="5">The sequence shown here is derived from an EMBL/GenBank/DDBJ whole genome shotgun (WGS) entry which is preliminary data.</text>
</comment>
<keyword evidence="4" id="KW-0812">Transmembrane</keyword>
<dbReference type="PANTHER" id="PTHR22550">
    <property type="entry name" value="SPORE GERMINATION PROTEIN"/>
    <property type="match status" value="1"/>
</dbReference>
<comment type="similarity">
    <text evidence="1">Belongs to the GerABKA family.</text>
</comment>
<feature type="transmembrane region" description="Helical" evidence="4">
    <location>
        <begin position="436"/>
        <end position="462"/>
    </location>
</feature>